<protein>
    <submittedName>
        <fullName evidence="1">Uncharacterized protein</fullName>
    </submittedName>
</protein>
<dbReference type="Pfam" id="PF19635">
    <property type="entry name" value="DUF6138"/>
    <property type="match status" value="1"/>
</dbReference>
<evidence type="ECO:0000313" key="2">
    <source>
        <dbReference type="Proteomes" id="UP000092024"/>
    </source>
</evidence>
<reference evidence="1 2" key="1">
    <citation type="submission" date="2016-05" db="EMBL/GenBank/DDBJ databases">
        <title>Paenibacillus oryzae. sp. nov., isolated from the rice root.</title>
        <authorList>
            <person name="Zhang J."/>
            <person name="Zhang X."/>
        </authorList>
    </citation>
    <scope>NUCLEOTIDE SEQUENCE [LARGE SCALE GENOMIC DNA]</scope>
    <source>
        <strain evidence="1 2">1DrF-4</strain>
    </source>
</reference>
<dbReference type="RefSeq" id="WP_068681405.1">
    <property type="nucleotide sequence ID" value="NZ_LYPA01000044.1"/>
</dbReference>
<dbReference type="EMBL" id="LYPA01000044">
    <property type="protein sequence ID" value="OBR66742.1"/>
    <property type="molecule type" value="Genomic_DNA"/>
</dbReference>
<dbReference type="STRING" id="1844972.A7K91_00220"/>
<evidence type="ECO:0000313" key="1">
    <source>
        <dbReference type="EMBL" id="OBR66742.1"/>
    </source>
</evidence>
<name>A0A1A5YM97_9BACL</name>
<dbReference type="InterPro" id="IPR046136">
    <property type="entry name" value="DUF6138"/>
</dbReference>
<accession>A0A1A5YM97</accession>
<organism evidence="1 2">
    <name type="scientific">Paenibacillus oryzae</name>
    <dbReference type="NCBI Taxonomy" id="1844972"/>
    <lineage>
        <taxon>Bacteria</taxon>
        <taxon>Bacillati</taxon>
        <taxon>Bacillota</taxon>
        <taxon>Bacilli</taxon>
        <taxon>Bacillales</taxon>
        <taxon>Paenibacillaceae</taxon>
        <taxon>Paenibacillus</taxon>
    </lineage>
</organism>
<sequence length="553" mass="63975">MHNAAEAFWEEVWPFYLNLLEKDKTRIFSSPSPSMLYTGSHDYLKFSWQKGRFQWADGTFAIDLYEPLSWSDSSHKLKPELDYMSYMTEEILAEEVFPELQRRVNALLQEAPPEECYFSHKLELVLEVEWKQGAFKQSVMLRNEAKREYVREKLQSFIGQKVMTDSPARPKPEDDFFLADALLNPELIEQSEAFTGEIIDRVTSKLQGQKRVEEWRSTCTTALKRWAEERFLPKYFNSAGHYGLEWELKPEGERSNAEAKEMDFFIYAAKKIGEVQHEIPAAYFKLAMELGSERAEHYLLKGSGLFRHELSSGLIQAKANDILMVIELRILSEEEEAYRQGLQYICSLLSDGFPRSYNLKLKNKDKTLLPIKGLAKSQLHRFFAACLHYPALHPVLAQYAELAMQPFAWYGDVEAGEKSVMPGTYAVLGLGLYSTDYFPLVQRYMEQVDEEHQMAHHYYLEAFLEAHDADPKWMPVIVSILRSVTDSAKPSKLNWVNTPELANSLYMELELLESYERDKILYLLFGNTGKLKKTIKAAEAPLKQSLEALLEFC</sequence>
<proteinExistence type="predicted"/>
<keyword evidence="2" id="KW-1185">Reference proteome</keyword>
<dbReference type="AlphaFoldDB" id="A0A1A5YM97"/>
<comment type="caution">
    <text evidence="1">The sequence shown here is derived from an EMBL/GenBank/DDBJ whole genome shotgun (WGS) entry which is preliminary data.</text>
</comment>
<gene>
    <name evidence="1" type="ORF">A7K91_00220</name>
</gene>
<dbReference type="Proteomes" id="UP000092024">
    <property type="component" value="Unassembled WGS sequence"/>
</dbReference>
<dbReference type="OrthoDB" id="1089802at2"/>